<reference evidence="1" key="1">
    <citation type="submission" date="2020-05" db="UniProtKB">
        <authorList>
            <consortium name="EnsemblMetazoa"/>
        </authorList>
    </citation>
    <scope>IDENTIFICATION</scope>
    <source>
        <strain evidence="1">TTRI</strain>
    </source>
</reference>
<evidence type="ECO:0000313" key="1">
    <source>
        <dbReference type="EnsemblMetazoa" id="GAUT022218-PA"/>
    </source>
</evidence>
<sequence length="126" mass="14136">MPPHSESCSPRFIICAGFKDPRWQILDLSIIGTSPRSISIGSFVVPLIFQLNFMEHVPPYVCCSCLASAGLKNFNRTTTVSQKNSQLHASLHYRSKETSLKYIYNSAVELAITELPSKCRQSAQWN</sequence>
<accession>A0A1A9V0X9</accession>
<dbReference type="Proteomes" id="UP000078200">
    <property type="component" value="Unassembled WGS sequence"/>
</dbReference>
<dbReference type="AlphaFoldDB" id="A0A1A9V0X9"/>
<dbReference type="VEuPathDB" id="VectorBase:GAUT022218"/>
<evidence type="ECO:0000313" key="2">
    <source>
        <dbReference type="Proteomes" id="UP000078200"/>
    </source>
</evidence>
<protein>
    <submittedName>
        <fullName evidence="1">Uncharacterized protein</fullName>
    </submittedName>
</protein>
<name>A0A1A9V0X9_GLOAU</name>
<dbReference type="EnsemblMetazoa" id="GAUT022218-RA">
    <property type="protein sequence ID" value="GAUT022218-PA"/>
    <property type="gene ID" value="GAUT022218"/>
</dbReference>
<organism evidence="1 2">
    <name type="scientific">Glossina austeni</name>
    <name type="common">Savannah tsetse fly</name>
    <dbReference type="NCBI Taxonomy" id="7395"/>
    <lineage>
        <taxon>Eukaryota</taxon>
        <taxon>Metazoa</taxon>
        <taxon>Ecdysozoa</taxon>
        <taxon>Arthropoda</taxon>
        <taxon>Hexapoda</taxon>
        <taxon>Insecta</taxon>
        <taxon>Pterygota</taxon>
        <taxon>Neoptera</taxon>
        <taxon>Endopterygota</taxon>
        <taxon>Diptera</taxon>
        <taxon>Brachycera</taxon>
        <taxon>Muscomorpha</taxon>
        <taxon>Hippoboscoidea</taxon>
        <taxon>Glossinidae</taxon>
        <taxon>Glossina</taxon>
    </lineage>
</organism>
<proteinExistence type="predicted"/>
<keyword evidence="2" id="KW-1185">Reference proteome</keyword>